<evidence type="ECO:0000313" key="2">
    <source>
        <dbReference type="Proteomes" id="UP000236641"/>
    </source>
</evidence>
<reference evidence="1 2" key="1">
    <citation type="submission" date="2018-01" db="EMBL/GenBank/DDBJ databases">
        <title>The draft genome of Hanstruepera neustonica JCM19743.</title>
        <authorList>
            <person name="He R.-H."/>
            <person name="Du Z.-J."/>
        </authorList>
    </citation>
    <scope>NUCLEOTIDE SEQUENCE [LARGE SCALE GENOMIC DNA]</scope>
    <source>
        <strain evidence="1 2">JCM19743</strain>
    </source>
</reference>
<keyword evidence="2" id="KW-1185">Reference proteome</keyword>
<accession>A0A2K1DX31</accession>
<sequence>MKKILIPTNFSRNSTVAINYVTELLKEEYCEFYFLNTYSYDVSGLNAIELLQADDAIFDEPKEESLRQLGALVEHCTLDSDNDKHSFYAISENRELINGIKTNIEKISIDLVIITGSVDTKVSKNTRAIVKKIKSCPILIVPPNASIGQKVSLTIASDFKQSINTSDISKFIKILEKTNFEISIFVLEKKKKVTVNTAKNINSLAVYLEQLLNKQIGIEYIESSYRLEEYAQSHVENIMCILDKKPDVLRKMGLYKTSAIATMGTLRKNTVLAMHQ</sequence>
<organism evidence="1 2">
    <name type="scientific">Hanstruepera neustonica</name>
    <dbReference type="NCBI Taxonomy" id="1445657"/>
    <lineage>
        <taxon>Bacteria</taxon>
        <taxon>Pseudomonadati</taxon>
        <taxon>Bacteroidota</taxon>
        <taxon>Flavobacteriia</taxon>
        <taxon>Flavobacteriales</taxon>
        <taxon>Flavobacteriaceae</taxon>
        <taxon>Hanstruepera</taxon>
    </lineage>
</organism>
<dbReference type="InterPro" id="IPR014729">
    <property type="entry name" value="Rossmann-like_a/b/a_fold"/>
</dbReference>
<dbReference type="Gene3D" id="3.40.50.620">
    <property type="entry name" value="HUPs"/>
    <property type="match status" value="1"/>
</dbReference>
<dbReference type="SUPFAM" id="SSF52402">
    <property type="entry name" value="Adenine nucleotide alpha hydrolases-like"/>
    <property type="match status" value="1"/>
</dbReference>
<dbReference type="Proteomes" id="UP000236641">
    <property type="component" value="Unassembled WGS sequence"/>
</dbReference>
<dbReference type="AlphaFoldDB" id="A0A2K1DX31"/>
<evidence type="ECO:0008006" key="3">
    <source>
        <dbReference type="Google" id="ProtNLM"/>
    </source>
</evidence>
<dbReference type="EMBL" id="POWF01000007">
    <property type="protein sequence ID" value="PNQ72595.1"/>
    <property type="molecule type" value="Genomic_DNA"/>
</dbReference>
<comment type="caution">
    <text evidence="1">The sequence shown here is derived from an EMBL/GenBank/DDBJ whole genome shotgun (WGS) entry which is preliminary data.</text>
</comment>
<dbReference type="OrthoDB" id="9788959at2"/>
<name>A0A2K1DX31_9FLAO</name>
<protein>
    <recommendedName>
        <fullName evidence="3">Universal stress protein</fullName>
    </recommendedName>
</protein>
<dbReference type="RefSeq" id="WP_103052477.1">
    <property type="nucleotide sequence ID" value="NZ_POWF01000007.1"/>
</dbReference>
<proteinExistence type="predicted"/>
<gene>
    <name evidence="1" type="ORF">C1T31_10600</name>
</gene>
<evidence type="ECO:0000313" key="1">
    <source>
        <dbReference type="EMBL" id="PNQ72595.1"/>
    </source>
</evidence>